<dbReference type="AlphaFoldDB" id="A0A9I9DT37"/>
<dbReference type="InterPro" id="IPR006910">
    <property type="entry name" value="Rad21_Rec8_N"/>
</dbReference>
<evidence type="ECO:0000259" key="9">
    <source>
        <dbReference type="Pfam" id="PF04824"/>
    </source>
</evidence>
<comment type="subcellular location">
    <subcellularLocation>
        <location evidence="1">Nucleus</location>
    </subcellularLocation>
</comment>
<dbReference type="PANTHER" id="PTHR12585">
    <property type="entry name" value="SCC1 / RAD21 FAMILY MEMBER"/>
    <property type="match status" value="1"/>
</dbReference>
<dbReference type="InterPro" id="IPR006909">
    <property type="entry name" value="Rad21/Rec8_C_eu"/>
</dbReference>
<evidence type="ECO:0000256" key="2">
    <source>
        <dbReference type="ARBA" id="ARBA00009870"/>
    </source>
</evidence>
<keyword evidence="4" id="KW-0498">Mitosis</keyword>
<evidence type="ECO:0000256" key="8">
    <source>
        <dbReference type="SAM" id="MobiDB-lite"/>
    </source>
</evidence>
<dbReference type="GO" id="GO:0007059">
    <property type="term" value="P:chromosome segregation"/>
    <property type="evidence" value="ECO:0007669"/>
    <property type="project" value="UniProtKB-KW"/>
</dbReference>
<dbReference type="Pfam" id="PF04825">
    <property type="entry name" value="Rad21_Rec8_N"/>
    <property type="match status" value="1"/>
</dbReference>
<feature type="domain" description="Rad21/Rec8-like protein C-terminal eukaryotic" evidence="9">
    <location>
        <begin position="687"/>
        <end position="739"/>
    </location>
</feature>
<organism evidence="11">
    <name type="scientific">Cucumis melo</name>
    <name type="common">Muskmelon</name>
    <dbReference type="NCBI Taxonomy" id="3656"/>
    <lineage>
        <taxon>Eukaryota</taxon>
        <taxon>Viridiplantae</taxon>
        <taxon>Streptophyta</taxon>
        <taxon>Embryophyta</taxon>
        <taxon>Tracheophyta</taxon>
        <taxon>Spermatophyta</taxon>
        <taxon>Magnoliopsida</taxon>
        <taxon>eudicotyledons</taxon>
        <taxon>Gunneridae</taxon>
        <taxon>Pentapetalae</taxon>
        <taxon>rosids</taxon>
        <taxon>fabids</taxon>
        <taxon>Cucurbitales</taxon>
        <taxon>Cucurbitaceae</taxon>
        <taxon>Benincaseae</taxon>
        <taxon>Cucumis</taxon>
    </lineage>
</organism>
<keyword evidence="3" id="KW-0132">Cell division</keyword>
<evidence type="ECO:0000256" key="4">
    <source>
        <dbReference type="ARBA" id="ARBA00022776"/>
    </source>
</evidence>
<evidence type="ECO:0008006" key="12">
    <source>
        <dbReference type="Google" id="ProtNLM"/>
    </source>
</evidence>
<name>A0A9I9DT37_CUCME</name>
<accession>A0A9I9DT37</accession>
<feature type="domain" description="Rad21/Rec8-like protein N-terminal" evidence="10">
    <location>
        <begin position="1"/>
        <end position="93"/>
    </location>
</feature>
<evidence type="ECO:0000313" key="11">
    <source>
        <dbReference type="EnsemblPlants" id="MELO3C023173.2.1"/>
    </source>
</evidence>
<proteinExistence type="inferred from homology"/>
<dbReference type="InterPro" id="IPR023093">
    <property type="entry name" value="ScpA-like_C"/>
</dbReference>
<sequence>MFYSHTLLARKTPLGTVWCAAHLQHRLNKKDYEKTKIPVVVDAIMFGEVPLALRTSSYLLLGVVRIYSKQIDYLKHDVDVLVMELRKMHMHASAILTLPDSAYQAPFYSITFPATFDLDALELDSDINHDGGPDTHMKSQEEITLADQTYIGRDAYLDISFEEDVMHDSTHPGGSSDRFISMEADMIPPPHVDVEIPSVFEDVLNPGHERDNMPHSFLEVEVPDAMNVQDFGPSNKSISEGDGSPQNVPEMEIPREVVPGFSTKDVPIVSPPGGDVISEPPSPIDENINPDKLSIIEDKMTPTKTSLPHEQSAGPPTSASPLEALIQPSVEHVLQPTPPQQPRPRSRKRKQFFDKSTVLTNKFMKKALKDSSDLLRERRNIPSSSLEVWKLNNKLREKEVFHHPSITGLCHNLSDILNLNYIATKCRTISLEEALENFGDARNVASMSETLSGLVDTPPLAPEVASTPYTEIPTTVDSAGNIPSAGKTFLPPIVAPSPEVASSPQSGIPPTVNPASVSYSGMEIEHMCDAEGNRGDVTLGDLDASPERPMPSPRPSEGLVSPVPTEPSTSMFATPGTIDEGLGAEDLTLSDKQIGTADEDLYFLEVDSSPASKSSNVLPVTIYMLPSNIFLGCLISLGILMWCWDLTCLYTGSQGTHGVDSLSVRTRAVGRYLRSLSPIKSISDNSDQDLSLNGILEGKRRKLCARMFYETLVLKSFGLIDVQQDVPYGDITLKLTPKLSMVQI</sequence>
<dbReference type="EnsemblPlants" id="MELO3C023173.2.1">
    <property type="protein sequence ID" value="MELO3C023173.2.1"/>
    <property type="gene ID" value="MELO3C023173.2"/>
</dbReference>
<evidence type="ECO:0000259" key="10">
    <source>
        <dbReference type="Pfam" id="PF04825"/>
    </source>
</evidence>
<feature type="region of interest" description="Disordered" evidence="8">
    <location>
        <begin position="532"/>
        <end position="569"/>
    </location>
</feature>
<evidence type="ECO:0000256" key="3">
    <source>
        <dbReference type="ARBA" id="ARBA00022618"/>
    </source>
</evidence>
<dbReference type="Pfam" id="PF04824">
    <property type="entry name" value="Rad21_Rec8"/>
    <property type="match status" value="1"/>
</dbReference>
<comment type="similarity">
    <text evidence="2">Belongs to the rad21 family.</text>
</comment>
<dbReference type="GO" id="GO:0007062">
    <property type="term" value="P:sister chromatid cohesion"/>
    <property type="evidence" value="ECO:0007669"/>
    <property type="project" value="InterPro"/>
</dbReference>
<dbReference type="FunFam" id="1.10.10.580:FF:000002">
    <property type="entry name" value="Sister chromatid cohesion 1 protein 4"/>
    <property type="match status" value="1"/>
</dbReference>
<evidence type="ECO:0000256" key="5">
    <source>
        <dbReference type="ARBA" id="ARBA00022829"/>
    </source>
</evidence>
<dbReference type="InterPro" id="IPR036390">
    <property type="entry name" value="WH_DNA-bd_sf"/>
</dbReference>
<keyword evidence="5" id="KW-0159">Chromosome partition</keyword>
<comment type="subunit">
    <text evidence="7">Component of the cohesin complex.</text>
</comment>
<dbReference type="GO" id="GO:1990414">
    <property type="term" value="P:replication-born double-strand break repair via sister chromatid exchange"/>
    <property type="evidence" value="ECO:0007669"/>
    <property type="project" value="TreeGrafter"/>
</dbReference>
<dbReference type="Gene3D" id="1.10.10.580">
    <property type="entry name" value="Structural maintenance of chromosome 1. Chain E"/>
    <property type="match status" value="1"/>
</dbReference>
<evidence type="ECO:0000256" key="7">
    <source>
        <dbReference type="ARBA" id="ARBA00064543"/>
    </source>
</evidence>
<dbReference type="PANTHER" id="PTHR12585:SF55">
    <property type="entry name" value="SISTER CHROMATID COHESION 1 PROTEIN 3"/>
    <property type="match status" value="1"/>
</dbReference>
<dbReference type="InterPro" id="IPR039781">
    <property type="entry name" value="Rad21/Rec8-like"/>
</dbReference>
<evidence type="ECO:0000256" key="6">
    <source>
        <dbReference type="ARBA" id="ARBA00023242"/>
    </source>
</evidence>
<dbReference type="GO" id="GO:0008278">
    <property type="term" value="C:cohesin complex"/>
    <property type="evidence" value="ECO:0007669"/>
    <property type="project" value="InterPro"/>
</dbReference>
<dbReference type="Gramene" id="MELO3C023173.2.1">
    <property type="protein sequence ID" value="MELO3C023173.2.1"/>
    <property type="gene ID" value="MELO3C023173.2"/>
</dbReference>
<dbReference type="CDD" id="cd21793">
    <property type="entry name" value="Rad21_Rec8_M_AtSYN1-like"/>
    <property type="match status" value="1"/>
</dbReference>
<reference evidence="11" key="1">
    <citation type="submission" date="2023-03" db="UniProtKB">
        <authorList>
            <consortium name="EnsemblPlants"/>
        </authorList>
    </citation>
    <scope>IDENTIFICATION</scope>
</reference>
<dbReference type="GO" id="GO:0005634">
    <property type="term" value="C:nucleus"/>
    <property type="evidence" value="ECO:0007669"/>
    <property type="project" value="UniProtKB-SubCell"/>
</dbReference>
<protein>
    <recommendedName>
        <fullName evidence="12">Sister chromatid cohesion 1 protein 3</fullName>
    </recommendedName>
</protein>
<dbReference type="SUPFAM" id="SSF46785">
    <property type="entry name" value="Winged helix' DNA-binding domain"/>
    <property type="match status" value="1"/>
</dbReference>
<keyword evidence="4" id="KW-0131">Cell cycle</keyword>
<dbReference type="GO" id="GO:0003682">
    <property type="term" value="F:chromatin binding"/>
    <property type="evidence" value="ECO:0007669"/>
    <property type="project" value="TreeGrafter"/>
</dbReference>
<evidence type="ECO:0000256" key="1">
    <source>
        <dbReference type="ARBA" id="ARBA00004123"/>
    </source>
</evidence>
<keyword evidence="6" id="KW-0539">Nucleus</keyword>
<dbReference type="GO" id="GO:0051301">
    <property type="term" value="P:cell division"/>
    <property type="evidence" value="ECO:0007669"/>
    <property type="project" value="UniProtKB-KW"/>
</dbReference>